<comment type="caution">
    <text evidence="1">The sequence shown here is derived from an EMBL/GenBank/DDBJ whole genome shotgun (WGS) entry which is preliminary data.</text>
</comment>
<evidence type="ECO:0000313" key="2">
    <source>
        <dbReference type="Proteomes" id="UP000308836"/>
    </source>
</evidence>
<reference evidence="1" key="1">
    <citation type="submission" date="2019-04" db="EMBL/GenBank/DDBJ databases">
        <title>Microbes associate with the intestines of laboratory mice.</title>
        <authorList>
            <person name="Navarre W."/>
            <person name="Wong E."/>
            <person name="Huang K."/>
            <person name="Tropini C."/>
            <person name="Ng K."/>
            <person name="Yu B."/>
        </authorList>
    </citation>
    <scope>NUCLEOTIDE SEQUENCE</scope>
    <source>
        <strain evidence="1">NM09_H32</strain>
    </source>
</reference>
<gene>
    <name evidence="1" type="ORF">E5336_06725</name>
</gene>
<keyword evidence="1" id="KW-0378">Hydrolase</keyword>
<proteinExistence type="predicted"/>
<sequence length="104" mass="11694">MVKIRISTHHKDIQNIDIKGHAMAGEYGQDVVCAGISSIVFGAMNALDTLFPEFCDFTVDDDRIGIYVKRSSDSLQLVLRAVVLQLKTIEESYSDKLKFTRKEV</sequence>
<keyword evidence="1" id="KW-0645">Protease</keyword>
<evidence type="ECO:0000313" key="1">
    <source>
        <dbReference type="EMBL" id="TGY65843.1"/>
    </source>
</evidence>
<keyword evidence="2" id="KW-1185">Reference proteome</keyword>
<name>A0AC61R8C7_9FIRM</name>
<organism evidence="1 2">
    <name type="scientific">Dubosiella muris</name>
    <dbReference type="NCBI Taxonomy" id="3038133"/>
    <lineage>
        <taxon>Bacteria</taxon>
        <taxon>Bacillati</taxon>
        <taxon>Bacillota</taxon>
        <taxon>Erysipelotrichia</taxon>
        <taxon>Erysipelotrichales</taxon>
        <taxon>Erysipelotrichaceae</taxon>
        <taxon>Dubosiella</taxon>
    </lineage>
</organism>
<dbReference type="EMBL" id="SRYG01000012">
    <property type="protein sequence ID" value="TGY65843.1"/>
    <property type="molecule type" value="Genomic_DNA"/>
</dbReference>
<accession>A0AC61R8C7</accession>
<protein>
    <submittedName>
        <fullName evidence="1">Ribosomal-processing cysteine protease Prp</fullName>
    </submittedName>
</protein>
<dbReference type="Proteomes" id="UP000308836">
    <property type="component" value="Unassembled WGS sequence"/>
</dbReference>